<keyword evidence="1" id="KW-1133">Transmembrane helix</keyword>
<keyword evidence="1" id="KW-0472">Membrane</keyword>
<keyword evidence="3" id="KW-1185">Reference proteome</keyword>
<dbReference type="Proteomes" id="UP000011867">
    <property type="component" value="Chromosome"/>
</dbReference>
<name>M1XPN4_NATM8</name>
<proteinExistence type="predicted"/>
<keyword evidence="1" id="KW-0812">Transmembrane</keyword>
<organism evidence="2 3">
    <name type="scientific">Natronomonas moolapensis (strain DSM 18674 / CECT 7526 / JCM 14361 / 8.8.11)</name>
    <dbReference type="NCBI Taxonomy" id="268739"/>
    <lineage>
        <taxon>Archaea</taxon>
        <taxon>Methanobacteriati</taxon>
        <taxon>Methanobacteriota</taxon>
        <taxon>Stenosarchaea group</taxon>
        <taxon>Halobacteria</taxon>
        <taxon>Halobacteriales</taxon>
        <taxon>Natronomonadaceae</taxon>
        <taxon>Natronomonas</taxon>
    </lineage>
</organism>
<evidence type="ECO:0000256" key="1">
    <source>
        <dbReference type="SAM" id="Phobius"/>
    </source>
</evidence>
<dbReference type="RefSeq" id="WP_015408852.1">
    <property type="nucleotide sequence ID" value="NC_020388.1"/>
</dbReference>
<feature type="transmembrane region" description="Helical" evidence="1">
    <location>
        <begin position="12"/>
        <end position="35"/>
    </location>
</feature>
<protein>
    <submittedName>
        <fullName evidence="2">Uncharacterized protein</fullName>
    </submittedName>
</protein>
<dbReference type="STRING" id="268739.Nmlp_1837"/>
<dbReference type="AlphaFoldDB" id="M1XPN4"/>
<reference evidence="2 3" key="1">
    <citation type="journal article" date="2013" name="Genome Announc.">
        <title>Genome of the haloarchaeon Natronomonas moolapensis, a neutrophilic member of a previously haloalkaliphilic genus.</title>
        <authorList>
            <person name="Dyall-Smith M.L."/>
            <person name="Pfeiffer F."/>
            <person name="Oberwinkler T."/>
            <person name="Klee K."/>
            <person name="Rampp M."/>
            <person name="Palm P."/>
            <person name="Gross K."/>
            <person name="Schuster S.C."/>
            <person name="Oesterhelt D."/>
        </authorList>
    </citation>
    <scope>NUCLEOTIDE SEQUENCE [LARGE SCALE GENOMIC DNA]</scope>
    <source>
        <strain evidence="3">DSM 18674 / JCM 14361 / 8.8.11</strain>
    </source>
</reference>
<dbReference type="EMBL" id="HF582854">
    <property type="protein sequence ID" value="CCQ36025.1"/>
    <property type="molecule type" value="Genomic_DNA"/>
</dbReference>
<evidence type="ECO:0000313" key="3">
    <source>
        <dbReference type="Proteomes" id="UP000011867"/>
    </source>
</evidence>
<dbReference type="GeneID" id="77145512"/>
<accession>M1XPN4</accession>
<gene>
    <name evidence="2" type="ordered locus">Nmlp_1837</name>
</gene>
<dbReference type="HOGENOM" id="CLU_3263892_0_0_2"/>
<sequence length="41" mass="4292">MIAASAVGATTFAVLVWGSILLVAAVFVYVARALLLDRRDA</sequence>
<dbReference type="KEGG" id="nmo:Nmlp_1837"/>
<dbReference type="eggNOG" id="arCOG14222">
    <property type="taxonomic scope" value="Archaea"/>
</dbReference>
<evidence type="ECO:0000313" key="2">
    <source>
        <dbReference type="EMBL" id="CCQ36025.1"/>
    </source>
</evidence>